<reference evidence="3" key="1">
    <citation type="journal article" date="2024" name="IScience">
        <title>Strigolactones Initiate the Formation of Haustorium-like Structures in Castilleja.</title>
        <authorList>
            <person name="Buerger M."/>
            <person name="Peterson D."/>
            <person name="Chory J."/>
        </authorList>
    </citation>
    <scope>NUCLEOTIDE SEQUENCE [LARGE SCALE GENOMIC DNA]</scope>
</reference>
<dbReference type="EMBL" id="JAVIJP010000029">
    <property type="protein sequence ID" value="KAL3633901.1"/>
    <property type="molecule type" value="Genomic_DNA"/>
</dbReference>
<dbReference type="AlphaFoldDB" id="A0ABD3CX48"/>
<gene>
    <name evidence="2" type="ORF">CASFOL_022663</name>
</gene>
<evidence type="ECO:0000313" key="3">
    <source>
        <dbReference type="Proteomes" id="UP001632038"/>
    </source>
</evidence>
<dbReference type="Proteomes" id="UP001632038">
    <property type="component" value="Unassembled WGS sequence"/>
</dbReference>
<evidence type="ECO:0000256" key="1">
    <source>
        <dbReference type="SAM" id="MobiDB-lite"/>
    </source>
</evidence>
<keyword evidence="3" id="KW-1185">Reference proteome</keyword>
<name>A0ABD3CX48_9LAMI</name>
<feature type="region of interest" description="Disordered" evidence="1">
    <location>
        <begin position="28"/>
        <end position="141"/>
    </location>
</feature>
<protein>
    <submittedName>
        <fullName evidence="2">Uncharacterized protein</fullName>
    </submittedName>
</protein>
<comment type="caution">
    <text evidence="2">The sequence shown here is derived from an EMBL/GenBank/DDBJ whole genome shotgun (WGS) entry which is preliminary data.</text>
</comment>
<accession>A0ABD3CX48</accession>
<proteinExistence type="predicted"/>
<organism evidence="2 3">
    <name type="scientific">Castilleja foliolosa</name>
    <dbReference type="NCBI Taxonomy" id="1961234"/>
    <lineage>
        <taxon>Eukaryota</taxon>
        <taxon>Viridiplantae</taxon>
        <taxon>Streptophyta</taxon>
        <taxon>Embryophyta</taxon>
        <taxon>Tracheophyta</taxon>
        <taxon>Spermatophyta</taxon>
        <taxon>Magnoliopsida</taxon>
        <taxon>eudicotyledons</taxon>
        <taxon>Gunneridae</taxon>
        <taxon>Pentapetalae</taxon>
        <taxon>asterids</taxon>
        <taxon>lamiids</taxon>
        <taxon>Lamiales</taxon>
        <taxon>Orobanchaceae</taxon>
        <taxon>Pedicularideae</taxon>
        <taxon>Castillejinae</taxon>
        <taxon>Castilleja</taxon>
    </lineage>
</organism>
<sequence length="141" mass="15878">MVWIFKHKQSPQNHVRRVHGAIGREKIAKSITEPGPGQSSMGIDQSKLPIPIDAFSESKRQKESMGQSYRSPSIPIDAFSESKRQKESMGQSYRSPSIPIDAFSESKRQKESMGQTYRSPSIPIDGRRETPLFSPKFDPSL</sequence>
<evidence type="ECO:0000313" key="2">
    <source>
        <dbReference type="EMBL" id="KAL3633901.1"/>
    </source>
</evidence>